<dbReference type="InterPro" id="IPR009057">
    <property type="entry name" value="Homeodomain-like_sf"/>
</dbReference>
<feature type="region of interest" description="Disordered" evidence="2">
    <location>
        <begin position="216"/>
        <end position="284"/>
    </location>
</feature>
<dbReference type="InterPro" id="IPR001005">
    <property type="entry name" value="SANT/Myb"/>
</dbReference>
<evidence type="ECO:0000259" key="3">
    <source>
        <dbReference type="PROSITE" id="PS50090"/>
    </source>
</evidence>
<dbReference type="EMBL" id="CM003528">
    <property type="protein sequence ID" value="RCV05910.1"/>
    <property type="molecule type" value="Genomic_DNA"/>
</dbReference>
<feature type="region of interest" description="Disordered" evidence="2">
    <location>
        <begin position="181"/>
        <end position="204"/>
    </location>
</feature>
<feature type="domain" description="Myb-like" evidence="3">
    <location>
        <begin position="111"/>
        <end position="161"/>
    </location>
</feature>
<dbReference type="PANTHER" id="PTHR45614">
    <property type="entry name" value="MYB PROTEIN-RELATED"/>
    <property type="match status" value="1"/>
</dbReference>
<accession>A0A368PLM4</accession>
<feature type="domain" description="HTH myb-type" evidence="4">
    <location>
        <begin position="59"/>
        <end position="110"/>
    </location>
</feature>
<feature type="region of interest" description="Disordered" evidence="2">
    <location>
        <begin position="1"/>
        <end position="23"/>
    </location>
</feature>
<dbReference type="Pfam" id="PF00249">
    <property type="entry name" value="Myb_DNA-binding"/>
    <property type="match status" value="2"/>
</dbReference>
<dbReference type="CDD" id="cd00167">
    <property type="entry name" value="SANT"/>
    <property type="match status" value="2"/>
</dbReference>
<dbReference type="AlphaFoldDB" id="A0A368PLM4"/>
<evidence type="ECO:0000259" key="4">
    <source>
        <dbReference type="PROSITE" id="PS51294"/>
    </source>
</evidence>
<evidence type="ECO:0000256" key="1">
    <source>
        <dbReference type="ARBA" id="ARBA00023125"/>
    </source>
</evidence>
<sequence>MRRSGGGAARQQSSGRSTSCSHEIDWIADERGELRRPSKHFKDKEQKRTAEFLPHKTYNSLKRRHTWSREENDNLIQKVNLHGSKSWSTVARGITGRSPNQCRERWMFYLDPAVNNQPWSEQEDIKLIQAHKTHGNKWCKLAKLFPGRTGKAIKNHWPSLVRKQMKSDLVKGLPKQFPLVTKNKGSSTIKSGQDSSINIHVSPDMPVTPILEQGLAKNGRNESTLKGKDYDSTHGEGYVSHSVNVSEKVDGQIGRYNSSSSGDQKVSSATASFPGSPPKEESTNLLEVTPNRGFSQAYNHLSNNDRSDAICSSADPESQELHGSNIADLLDMSYCESLMIVPPDSPNHRNSMDGM</sequence>
<dbReference type="InterPro" id="IPR017930">
    <property type="entry name" value="Myb_dom"/>
</dbReference>
<dbReference type="GO" id="GO:0003677">
    <property type="term" value="F:DNA binding"/>
    <property type="evidence" value="ECO:0007669"/>
    <property type="project" value="UniProtKB-KW"/>
</dbReference>
<feature type="domain" description="Myb-like" evidence="3">
    <location>
        <begin position="59"/>
        <end position="110"/>
    </location>
</feature>
<keyword evidence="1" id="KW-0238">DNA-binding</keyword>
<dbReference type="OrthoDB" id="2143914at2759"/>
<organism evidence="5">
    <name type="scientific">Setaria italica</name>
    <name type="common">Foxtail millet</name>
    <name type="synonym">Panicum italicum</name>
    <dbReference type="NCBI Taxonomy" id="4555"/>
    <lineage>
        <taxon>Eukaryota</taxon>
        <taxon>Viridiplantae</taxon>
        <taxon>Streptophyta</taxon>
        <taxon>Embryophyta</taxon>
        <taxon>Tracheophyta</taxon>
        <taxon>Spermatophyta</taxon>
        <taxon>Magnoliopsida</taxon>
        <taxon>Liliopsida</taxon>
        <taxon>Poales</taxon>
        <taxon>Poaceae</taxon>
        <taxon>PACMAD clade</taxon>
        <taxon>Panicoideae</taxon>
        <taxon>Panicodae</taxon>
        <taxon>Paniceae</taxon>
        <taxon>Cenchrinae</taxon>
        <taxon>Setaria</taxon>
    </lineage>
</organism>
<dbReference type="Gene3D" id="1.10.10.60">
    <property type="entry name" value="Homeodomain-like"/>
    <property type="match status" value="2"/>
</dbReference>
<feature type="compositionally biased region" description="Basic and acidic residues" evidence="2">
    <location>
        <begin position="219"/>
        <end position="234"/>
    </location>
</feature>
<dbReference type="InterPro" id="IPR050560">
    <property type="entry name" value="MYB_TF"/>
</dbReference>
<feature type="compositionally biased region" description="Polar residues" evidence="2">
    <location>
        <begin position="183"/>
        <end position="199"/>
    </location>
</feature>
<gene>
    <name evidence="5" type="ORF">SETIT_1G120500v2</name>
</gene>
<feature type="compositionally biased region" description="Polar residues" evidence="2">
    <location>
        <begin position="255"/>
        <end position="273"/>
    </location>
</feature>
<dbReference type="PROSITE" id="PS50090">
    <property type="entry name" value="MYB_LIKE"/>
    <property type="match status" value="2"/>
</dbReference>
<feature type="domain" description="HTH myb-type" evidence="4">
    <location>
        <begin position="111"/>
        <end position="165"/>
    </location>
</feature>
<proteinExistence type="predicted"/>
<evidence type="ECO:0000313" key="5">
    <source>
        <dbReference type="EMBL" id="RCV05910.1"/>
    </source>
</evidence>
<evidence type="ECO:0000256" key="2">
    <source>
        <dbReference type="SAM" id="MobiDB-lite"/>
    </source>
</evidence>
<reference evidence="5" key="2">
    <citation type="submission" date="2015-07" db="EMBL/GenBank/DDBJ databases">
        <authorList>
            <person name="Noorani M."/>
        </authorList>
    </citation>
    <scope>NUCLEOTIDE SEQUENCE</scope>
    <source>
        <strain evidence="5">Yugu1</strain>
    </source>
</reference>
<dbReference type="PANTHER" id="PTHR45614:SF109">
    <property type="match status" value="1"/>
</dbReference>
<dbReference type="SUPFAM" id="SSF46689">
    <property type="entry name" value="Homeodomain-like"/>
    <property type="match status" value="1"/>
</dbReference>
<dbReference type="PROSITE" id="PS51294">
    <property type="entry name" value="HTH_MYB"/>
    <property type="match status" value="2"/>
</dbReference>
<dbReference type="SMART" id="SM00717">
    <property type="entry name" value="SANT"/>
    <property type="match status" value="2"/>
</dbReference>
<protein>
    <submittedName>
        <fullName evidence="5">Uncharacterized protein</fullName>
    </submittedName>
</protein>
<dbReference type="KEGG" id="sita:101785549"/>
<name>A0A368PLM4_SETIT</name>
<reference evidence="5" key="1">
    <citation type="journal article" date="2012" name="Nat. Biotechnol.">
        <title>Reference genome sequence of the model plant Setaria.</title>
        <authorList>
            <person name="Bennetzen J.L."/>
            <person name="Schmutz J."/>
            <person name="Wang H."/>
            <person name="Percifield R."/>
            <person name="Hawkins J."/>
            <person name="Pontaroli A.C."/>
            <person name="Estep M."/>
            <person name="Feng L."/>
            <person name="Vaughn J.N."/>
            <person name="Grimwood J."/>
            <person name="Jenkins J."/>
            <person name="Barry K."/>
            <person name="Lindquist E."/>
            <person name="Hellsten U."/>
            <person name="Deshpande S."/>
            <person name="Wang X."/>
            <person name="Wu X."/>
            <person name="Mitros T."/>
            <person name="Triplett J."/>
            <person name="Yang X."/>
            <person name="Ye C.Y."/>
            <person name="Mauro-Herrera M."/>
            <person name="Wang L."/>
            <person name="Li P."/>
            <person name="Sharma M."/>
            <person name="Sharma R."/>
            <person name="Ronald P.C."/>
            <person name="Panaud O."/>
            <person name="Kellogg E.A."/>
            <person name="Brutnell T.P."/>
            <person name="Doust A.N."/>
            <person name="Tuskan G.A."/>
            <person name="Rokhsar D."/>
            <person name="Devos K.M."/>
        </authorList>
    </citation>
    <scope>NUCLEOTIDE SEQUENCE [LARGE SCALE GENOMIC DNA]</scope>
    <source>
        <strain evidence="5">Yugu1</strain>
    </source>
</reference>